<accession>A0A1A9WKA8</accession>
<reference evidence="2" key="2">
    <citation type="submission" date="2020-05" db="UniProtKB">
        <authorList>
            <consortium name="EnsemblMetazoa"/>
        </authorList>
    </citation>
    <scope>IDENTIFICATION</scope>
    <source>
        <strain evidence="2">IAEA</strain>
    </source>
</reference>
<keyword evidence="3" id="KW-1185">Reference proteome</keyword>
<organism evidence="2 3">
    <name type="scientific">Glossina brevipalpis</name>
    <dbReference type="NCBI Taxonomy" id="37001"/>
    <lineage>
        <taxon>Eukaryota</taxon>
        <taxon>Metazoa</taxon>
        <taxon>Ecdysozoa</taxon>
        <taxon>Arthropoda</taxon>
        <taxon>Hexapoda</taxon>
        <taxon>Insecta</taxon>
        <taxon>Pterygota</taxon>
        <taxon>Neoptera</taxon>
        <taxon>Endopterygota</taxon>
        <taxon>Diptera</taxon>
        <taxon>Brachycera</taxon>
        <taxon>Muscomorpha</taxon>
        <taxon>Hippoboscoidea</taxon>
        <taxon>Glossinidae</taxon>
        <taxon>Glossina</taxon>
    </lineage>
</organism>
<evidence type="ECO:0000313" key="2">
    <source>
        <dbReference type="EnsemblMetazoa" id="GBRI022820-PA"/>
    </source>
</evidence>
<sequence>MCLRVDTSRNLKVSSVELLKREFGSFATVVIIGNWVRIALIEDKLLVINAVVVVGIFVVAVIVEQKVVLESLK</sequence>
<keyword evidence="1" id="KW-0812">Transmembrane</keyword>
<evidence type="ECO:0000256" key="1">
    <source>
        <dbReference type="SAM" id="Phobius"/>
    </source>
</evidence>
<keyword evidence="1" id="KW-1133">Transmembrane helix</keyword>
<evidence type="ECO:0000313" key="3">
    <source>
        <dbReference type="Proteomes" id="UP000091820"/>
    </source>
</evidence>
<proteinExistence type="predicted"/>
<reference evidence="3" key="1">
    <citation type="submission" date="2014-03" db="EMBL/GenBank/DDBJ databases">
        <authorList>
            <person name="Aksoy S."/>
            <person name="Warren W."/>
            <person name="Wilson R.K."/>
        </authorList>
    </citation>
    <scope>NUCLEOTIDE SEQUENCE [LARGE SCALE GENOMIC DNA]</scope>
    <source>
        <strain evidence="3">IAEA</strain>
    </source>
</reference>
<dbReference type="VEuPathDB" id="VectorBase:GBRI022820"/>
<dbReference type="EnsemblMetazoa" id="GBRI022820-RA">
    <property type="protein sequence ID" value="GBRI022820-PA"/>
    <property type="gene ID" value="GBRI022820"/>
</dbReference>
<feature type="transmembrane region" description="Helical" evidence="1">
    <location>
        <begin position="46"/>
        <end position="63"/>
    </location>
</feature>
<dbReference type="AlphaFoldDB" id="A0A1A9WKA8"/>
<dbReference type="Proteomes" id="UP000091820">
    <property type="component" value="Unassembled WGS sequence"/>
</dbReference>
<name>A0A1A9WKA8_9MUSC</name>
<keyword evidence="1" id="KW-0472">Membrane</keyword>
<protein>
    <submittedName>
        <fullName evidence="2">Uncharacterized protein</fullName>
    </submittedName>
</protein>